<dbReference type="InterPro" id="IPR002048">
    <property type="entry name" value="EF_hand_dom"/>
</dbReference>
<keyword evidence="3" id="KW-0106">Calcium</keyword>
<dbReference type="AlphaFoldDB" id="A0A7S3EW13"/>
<organism evidence="7">
    <name type="scientific">Haptolina ericina</name>
    <dbReference type="NCBI Taxonomy" id="156174"/>
    <lineage>
        <taxon>Eukaryota</taxon>
        <taxon>Haptista</taxon>
        <taxon>Haptophyta</taxon>
        <taxon>Prymnesiophyceae</taxon>
        <taxon>Prymnesiales</taxon>
        <taxon>Prymnesiaceae</taxon>
        <taxon>Haptolina</taxon>
    </lineage>
</organism>
<dbReference type="InterPro" id="IPR011992">
    <property type="entry name" value="EF-hand-dom_pair"/>
</dbReference>
<feature type="compositionally biased region" description="Low complexity" evidence="5">
    <location>
        <begin position="92"/>
        <end position="107"/>
    </location>
</feature>
<dbReference type="PANTHER" id="PTHR34524">
    <property type="entry name" value="CALCYPHOSIN"/>
    <property type="match status" value="1"/>
</dbReference>
<protein>
    <recommendedName>
        <fullName evidence="6">EF-hand domain-containing protein</fullName>
    </recommendedName>
</protein>
<evidence type="ECO:0000313" key="7">
    <source>
        <dbReference type="EMBL" id="CAE0111678.1"/>
    </source>
</evidence>
<feature type="domain" description="EF-hand" evidence="6">
    <location>
        <begin position="294"/>
        <end position="329"/>
    </location>
</feature>
<feature type="region of interest" description="Disordered" evidence="5">
    <location>
        <begin position="69"/>
        <end position="139"/>
    </location>
</feature>
<proteinExistence type="predicted"/>
<evidence type="ECO:0000256" key="5">
    <source>
        <dbReference type="SAM" id="MobiDB-lite"/>
    </source>
</evidence>
<dbReference type="EMBL" id="HBHX01022145">
    <property type="protein sequence ID" value="CAE0111678.1"/>
    <property type="molecule type" value="Transcribed_RNA"/>
</dbReference>
<evidence type="ECO:0000256" key="1">
    <source>
        <dbReference type="ARBA" id="ARBA00022723"/>
    </source>
</evidence>
<dbReference type="InterPro" id="IPR051581">
    <property type="entry name" value="Ca-bind"/>
</dbReference>
<dbReference type="CDD" id="cd00051">
    <property type="entry name" value="EFh"/>
    <property type="match status" value="2"/>
</dbReference>
<keyword evidence="2" id="KW-0677">Repeat</keyword>
<sequence length="545" mass="61241">MKQWDTKGSGGLSRSDFREKIKVLELGATAETVDQLFDKLDGNSNGILELDELKAGLRTLLRAVRGPLVATPTTGGSQPSSARRPTVKTSNGSSSDPSRRASSAPRGGRARAAKDDAEKVGRQKMVQRQNQRAEKEAERLDEIKKQQPLVVKLGEALLKKNIRAVDWLRSWDTNGDGMIQKEEFYEHVAGLGIQADKEEMDALFSTLDEDGSGTLELNELKPALRKLQDAREAALKTFKVVEETVEQLRERARTAEQLLQAIEDAEEEEKRLQAARMQQPLVVKVVEKLKKAPLQKLTPIDLLKQWDTNGDGVLSKIEFRLQVRFLLKGKAKGRTSPDPQVEQQDDFDYRDADALFDSMDEHKCGFLELSDLKGCLRKMQKRATEAAQKAERTNDEIEEKRQLLRRRSNNAIKLLDAMQEAEQAEVNLLEMRTAKPPLVLALQEKLRSLRMKPSELLRAWDDNGDGIIQREEFLQAIVKMGIPCTEQAVDALFNELDSNKSGTVELLELKSIQKALDKMTCGHGKTVVRSSSPHCEVVRRNSQRS</sequence>
<evidence type="ECO:0000256" key="2">
    <source>
        <dbReference type="ARBA" id="ARBA00022737"/>
    </source>
</evidence>
<dbReference type="PROSITE" id="PS00018">
    <property type="entry name" value="EF_HAND_1"/>
    <property type="match status" value="6"/>
</dbReference>
<dbReference type="GO" id="GO:0005509">
    <property type="term" value="F:calcium ion binding"/>
    <property type="evidence" value="ECO:0007669"/>
    <property type="project" value="InterPro"/>
</dbReference>
<evidence type="ECO:0000256" key="3">
    <source>
        <dbReference type="ARBA" id="ARBA00022837"/>
    </source>
</evidence>
<feature type="domain" description="EF-hand" evidence="6">
    <location>
        <begin position="28"/>
        <end position="63"/>
    </location>
</feature>
<gene>
    <name evidence="7" type="ORF">HERI1096_LOCUS12338</name>
</gene>
<keyword evidence="1" id="KW-0479">Metal-binding</keyword>
<name>A0A7S3EW13_9EUKA</name>
<feature type="domain" description="EF-hand" evidence="6">
    <location>
        <begin position="159"/>
        <end position="194"/>
    </location>
</feature>
<dbReference type="InterPro" id="IPR018247">
    <property type="entry name" value="EF_Hand_1_Ca_BS"/>
</dbReference>
<reference evidence="7" key="1">
    <citation type="submission" date="2021-01" db="EMBL/GenBank/DDBJ databases">
        <authorList>
            <person name="Corre E."/>
            <person name="Pelletier E."/>
            <person name="Niang G."/>
            <person name="Scheremetjew M."/>
            <person name="Finn R."/>
            <person name="Kale V."/>
            <person name="Holt S."/>
            <person name="Cochrane G."/>
            <person name="Meng A."/>
            <person name="Brown T."/>
            <person name="Cohen L."/>
        </authorList>
    </citation>
    <scope>NUCLEOTIDE SEQUENCE</scope>
    <source>
        <strain evidence="7">CCMP281</strain>
    </source>
</reference>
<feature type="domain" description="EF-hand" evidence="6">
    <location>
        <begin position="195"/>
        <end position="230"/>
    </location>
</feature>
<dbReference type="Gene3D" id="1.10.238.10">
    <property type="entry name" value="EF-hand"/>
    <property type="match status" value="4"/>
</dbReference>
<feature type="compositionally biased region" description="Basic and acidic residues" evidence="5">
    <location>
        <begin position="112"/>
        <end position="121"/>
    </location>
</feature>
<dbReference type="Pfam" id="PF13202">
    <property type="entry name" value="EF-hand_5"/>
    <property type="match status" value="1"/>
</dbReference>
<dbReference type="SUPFAM" id="SSF47473">
    <property type="entry name" value="EF-hand"/>
    <property type="match status" value="3"/>
</dbReference>
<evidence type="ECO:0000259" key="6">
    <source>
        <dbReference type="PROSITE" id="PS50222"/>
    </source>
</evidence>
<feature type="domain" description="EF-hand" evidence="6">
    <location>
        <begin position="455"/>
        <end position="483"/>
    </location>
</feature>
<dbReference type="SMART" id="SM00054">
    <property type="entry name" value="EFh"/>
    <property type="match status" value="6"/>
</dbReference>
<feature type="domain" description="EF-hand" evidence="6">
    <location>
        <begin position="484"/>
        <end position="519"/>
    </location>
</feature>
<dbReference type="Pfam" id="PF13833">
    <property type="entry name" value="EF-hand_8"/>
    <property type="match status" value="1"/>
</dbReference>
<feature type="compositionally biased region" description="Polar residues" evidence="5">
    <location>
        <begin position="71"/>
        <end position="91"/>
    </location>
</feature>
<dbReference type="PROSITE" id="PS50222">
    <property type="entry name" value="EF_HAND_2"/>
    <property type="match status" value="7"/>
</dbReference>
<evidence type="ECO:0000256" key="4">
    <source>
        <dbReference type="SAM" id="Coils"/>
    </source>
</evidence>
<accession>A0A7S3EW13</accession>
<feature type="coiled-coil region" evidence="4">
    <location>
        <begin position="376"/>
        <end position="434"/>
    </location>
</feature>
<keyword evidence="4" id="KW-0175">Coiled coil</keyword>
<feature type="domain" description="EF-hand" evidence="6">
    <location>
        <begin position="1"/>
        <end position="27"/>
    </location>
</feature>
<dbReference type="Pfam" id="PF13499">
    <property type="entry name" value="EF-hand_7"/>
    <property type="match status" value="1"/>
</dbReference>
<feature type="coiled-coil region" evidence="4">
    <location>
        <begin position="231"/>
        <end position="278"/>
    </location>
</feature>